<evidence type="ECO:0000256" key="6">
    <source>
        <dbReference type="ARBA" id="ARBA00023239"/>
    </source>
</evidence>
<evidence type="ECO:0000256" key="2">
    <source>
        <dbReference type="ARBA" id="ARBA00012224"/>
    </source>
</evidence>
<dbReference type="InterPro" id="IPR015421">
    <property type="entry name" value="PyrdxlP-dep_Trfase_major"/>
</dbReference>
<dbReference type="InterPro" id="IPR000277">
    <property type="entry name" value="Cys/Met-Metab_PyrdxlP-dep_enz"/>
</dbReference>
<dbReference type="PANTHER" id="PTHR11808">
    <property type="entry name" value="TRANS-SULFURATION ENZYME FAMILY MEMBER"/>
    <property type="match status" value="1"/>
</dbReference>
<dbReference type="GO" id="GO:0009086">
    <property type="term" value="P:methionine biosynthetic process"/>
    <property type="evidence" value="ECO:0007669"/>
    <property type="project" value="UniProtKB-KW"/>
</dbReference>
<evidence type="ECO:0000313" key="8">
    <source>
        <dbReference type="Proteomes" id="UP000050301"/>
    </source>
</evidence>
<evidence type="ECO:0000256" key="4">
    <source>
        <dbReference type="ARBA" id="ARBA00022898"/>
    </source>
</evidence>
<name>A0A0Q0VQD5_9ARCH</name>
<dbReference type="SUPFAM" id="SSF53383">
    <property type="entry name" value="PLP-dependent transferases"/>
    <property type="match status" value="1"/>
</dbReference>
<keyword evidence="3" id="KW-0028">Amino-acid biosynthesis</keyword>
<dbReference type="InParanoid" id="A0A0Q0VQD5"/>
<sequence>MVNKGFNSKCVHSGDMTIDGVGNVVTPVFENSTFEFNDNGVSGDYIYSRWGNPTVESFERKYADLENTEHALAFSSGMSAITSSVMAMIKSGDSLLTINELYGQTFEFFSNVLPKYNINVDFTTVEDLNSGNLKNKNYKLLYIESITNPLLEVPDLINLSKICHEMGIRIATDATFATPYNQNPVSMGADLVLHSGTKYISGHSDLLIGLAGFNRYYDEFAFSRKTFGGTPDAFQAYLAYRGLKTLGIRMERHNKNAMELAQVLNDSQKIEKVYYPGLRDNEYHKIAEKNLKGFGGMISFKVKGGIENSHKLIKNLKIPKYAVSLGGVESLISIPVEGTHKAMSPEERAASGITDNLVRLSVGIEDSEDLIDDFKNALEKI</sequence>
<keyword evidence="5" id="KW-0486">Methionine biosynthesis</keyword>
<dbReference type="FunFam" id="3.40.640.10:FF:000046">
    <property type="entry name" value="Cystathionine gamma-lyase"/>
    <property type="match status" value="1"/>
</dbReference>
<accession>A0A0Q0VQD5</accession>
<dbReference type="InterPro" id="IPR015422">
    <property type="entry name" value="PyrdxlP-dep_Trfase_small"/>
</dbReference>
<dbReference type="PROSITE" id="PS00868">
    <property type="entry name" value="CYS_MET_METAB_PP"/>
    <property type="match status" value="1"/>
</dbReference>
<keyword evidence="4" id="KW-0663">Pyridoxal phosphate</keyword>
<dbReference type="FunFam" id="3.90.1150.10:FF:000033">
    <property type="entry name" value="Cystathionine gamma-synthase"/>
    <property type="match status" value="1"/>
</dbReference>
<dbReference type="GO" id="GO:0047804">
    <property type="term" value="F:cysteine-S-conjugate beta-lyase activity"/>
    <property type="evidence" value="ECO:0007669"/>
    <property type="project" value="UniProtKB-EC"/>
</dbReference>
<organism evidence="7 8">
    <name type="scientific">Acidiplasma cupricumulans</name>
    <dbReference type="NCBI Taxonomy" id="312540"/>
    <lineage>
        <taxon>Archaea</taxon>
        <taxon>Methanobacteriati</taxon>
        <taxon>Thermoplasmatota</taxon>
        <taxon>Thermoplasmata</taxon>
        <taxon>Thermoplasmatales</taxon>
        <taxon>Ferroplasmaceae</taxon>
        <taxon>Acidiplasma</taxon>
    </lineage>
</organism>
<dbReference type="Pfam" id="PF01053">
    <property type="entry name" value="Cys_Met_Meta_PP"/>
    <property type="match status" value="1"/>
</dbReference>
<dbReference type="GO" id="GO:0019346">
    <property type="term" value="P:transsulfuration"/>
    <property type="evidence" value="ECO:0007669"/>
    <property type="project" value="InterPro"/>
</dbReference>
<keyword evidence="6 7" id="KW-0456">Lyase</keyword>
<evidence type="ECO:0000256" key="1">
    <source>
        <dbReference type="ARBA" id="ARBA00001933"/>
    </source>
</evidence>
<dbReference type="PANTHER" id="PTHR11808:SF50">
    <property type="entry name" value="CYSTATHIONINE BETA-LYASE"/>
    <property type="match status" value="1"/>
</dbReference>
<dbReference type="AlphaFoldDB" id="A0A0Q0VQD5"/>
<dbReference type="CDD" id="cd00614">
    <property type="entry name" value="CGS_like"/>
    <property type="match status" value="1"/>
</dbReference>
<dbReference type="Proteomes" id="UP000050301">
    <property type="component" value="Unassembled WGS sequence"/>
</dbReference>
<reference evidence="7 8" key="1">
    <citation type="submission" date="2015-09" db="EMBL/GenBank/DDBJ databases">
        <title>Heavy metals and arsenic resistance mechanisms in polyextremophilic archaea of the family Ferroplasmaceae.</title>
        <authorList>
            <person name="Bulaev A.G."/>
            <person name="Kanygina A.V."/>
        </authorList>
    </citation>
    <scope>NUCLEOTIDE SEQUENCE [LARGE SCALE GENOMIC DNA]</scope>
    <source>
        <strain evidence="7 8">BH2</strain>
    </source>
</reference>
<dbReference type="PIRSF" id="PIRSF001434">
    <property type="entry name" value="CGS"/>
    <property type="match status" value="1"/>
</dbReference>
<dbReference type="GO" id="GO:0030170">
    <property type="term" value="F:pyridoxal phosphate binding"/>
    <property type="evidence" value="ECO:0007669"/>
    <property type="project" value="InterPro"/>
</dbReference>
<comment type="cofactor">
    <cofactor evidence="1">
        <name>pyridoxal 5'-phosphate</name>
        <dbReference type="ChEBI" id="CHEBI:597326"/>
    </cofactor>
</comment>
<evidence type="ECO:0000256" key="3">
    <source>
        <dbReference type="ARBA" id="ARBA00022605"/>
    </source>
</evidence>
<dbReference type="EC" id="4.4.1.13" evidence="2"/>
<dbReference type="Gene3D" id="3.90.1150.10">
    <property type="entry name" value="Aspartate Aminotransferase, domain 1"/>
    <property type="match status" value="1"/>
</dbReference>
<keyword evidence="8" id="KW-1185">Reference proteome</keyword>
<protein>
    <recommendedName>
        <fullName evidence="2">cysteine-S-conjugate beta-lyase</fullName>
        <ecNumber evidence="2">4.4.1.13</ecNumber>
    </recommendedName>
</protein>
<proteinExistence type="predicted"/>
<evidence type="ECO:0000256" key="5">
    <source>
        <dbReference type="ARBA" id="ARBA00023167"/>
    </source>
</evidence>
<gene>
    <name evidence="7" type="ORF">AOG55_04980</name>
</gene>
<comment type="caution">
    <text evidence="7">The sequence shown here is derived from an EMBL/GenBank/DDBJ whole genome shotgun (WGS) entry which is preliminary data.</text>
</comment>
<dbReference type="InterPro" id="IPR054542">
    <property type="entry name" value="Cys_met_metab_PP"/>
</dbReference>
<dbReference type="Gene3D" id="3.40.640.10">
    <property type="entry name" value="Type I PLP-dependent aspartate aminotransferase-like (Major domain)"/>
    <property type="match status" value="1"/>
</dbReference>
<dbReference type="RefSeq" id="WP_048102110.1">
    <property type="nucleotide sequence ID" value="NZ_LKBH01000065.1"/>
</dbReference>
<dbReference type="EMBL" id="LKBH01000065">
    <property type="protein sequence ID" value="KQB36037.1"/>
    <property type="molecule type" value="Genomic_DNA"/>
</dbReference>
<dbReference type="InterPro" id="IPR015424">
    <property type="entry name" value="PyrdxlP-dep_Trfase"/>
</dbReference>
<dbReference type="GeneID" id="84222110"/>
<evidence type="ECO:0000313" key="7">
    <source>
        <dbReference type="EMBL" id="KQB36037.1"/>
    </source>
</evidence>
<dbReference type="GO" id="GO:0005737">
    <property type="term" value="C:cytoplasm"/>
    <property type="evidence" value="ECO:0007669"/>
    <property type="project" value="TreeGrafter"/>
</dbReference>